<keyword evidence="1" id="KW-0106">Calcium</keyword>
<accession>A0AAW9YEY2</accession>
<dbReference type="InterPro" id="IPR013783">
    <property type="entry name" value="Ig-like_fold"/>
</dbReference>
<gene>
    <name evidence="4" type="ORF">G4911_17550</name>
</gene>
<dbReference type="InterPro" id="IPR040853">
    <property type="entry name" value="RapA2_cadherin-like"/>
</dbReference>
<dbReference type="InterPro" id="IPR010221">
    <property type="entry name" value="VCBS_dom"/>
</dbReference>
<feature type="region of interest" description="Disordered" evidence="2">
    <location>
        <begin position="1"/>
        <end position="30"/>
    </location>
</feature>
<feature type="domain" description="Cadherin" evidence="3">
    <location>
        <begin position="60"/>
        <end position="153"/>
    </location>
</feature>
<dbReference type="NCBIfam" id="TIGR01965">
    <property type="entry name" value="VCBS_repeat"/>
    <property type="match status" value="4"/>
</dbReference>
<name>A0AAW9YEY2_9GAMM</name>
<evidence type="ECO:0000259" key="3">
    <source>
        <dbReference type="PROSITE" id="PS50268"/>
    </source>
</evidence>
<comment type="caution">
    <text evidence="4">The sequence shown here is derived from an EMBL/GenBank/DDBJ whole genome shotgun (WGS) entry which is preliminary data.</text>
</comment>
<sequence>SVCQDLADGETRDVSFTYPSTGDSGTGTDTSLSGTVTITVTGTNDRPVVSNVAAAATEDGSTVNGSFVVSDADTSDLHTFAITSAPSAGSVVNNNDGTFTFDPGSDFQDLADGETRDVSFTYTATDDSGTGTDTSLSGTVTITVTGTNDRPTLTIGDPSGAMNEGNGAAVLSDSGALSFADLDANGSVTVSQSTNRAPAWSHGTLDPGLVAALVAGFSVDQDSWDYTTNENLDFLGAGETITMSFDVVATDDSGAANAASTVQTVTITVTGTNDDAVITGTNTAGVTEDTALVNGQLIASGDLNATDVDSSAAFVLQTNASSAYGSFSIDASGAWSYKADNTHAAIQQLSSGESLTDTIVVSTADGTTHNVVITINGTADASVIIAPDNLQYDPDSGDQTPFNRLMLADADTTGSVTVTITRTSGDSSFSVTGAPAGGTAVGGNNATITGTIANINAWLASNNLTHDSNGNDNDIFTIAINSGGNITNYVVSDVAFTSTGSGDTNNYAGVNVLAPTLNAGSGGDTVYTSWSHVGTAATNYTDDFVTGTDSIHLNFTAAQLQEILTNATTRDDLQTFLFNADGNDLNLDATSWNATVSPSGYFENATIGLANVWSTRDTATPSNNYLDINTTWKGVIAVNSGGTGEMLGLAGTASAEMIIANAAGTVTGLAGNDVLVAQNGGNTLDGGANSDLLLGGTGADVLIGGSGVDMLAGGTGGDTFQWGAGTVGVANADTIADYNFTEGDKLDLSSLLTGFQVGDNVAKFVKLSVSGENLLVSVDTTGSGNFASGQAYTLIGASAQGAVPVKVVFGGYDHILFVDSSTPSAPSAPELQAASDSGSSSTDNITNDSTPIVSGTGAEAGAIVTLYDSDGTTALGTSIAALDGSWSITSSALSSGSHTLTAKVTDWAGNASPASGSLVLTIDTTGATPVVSAVTADNGSSGTDEITNDSTLIISGTAEANSGIQVFRDGVSIGTTTANGSGNWSFDHTGTALAQGGYNFTAQATDVAGNVSAVSAALPVTVDTNAPTVSSIVNQTPATTVTNADSLTFRVIFGEAVANVSTGDFAVSGTTATVTGVSAVNASTYDVTISGGNLASLNGTVTLGFVGGQNITDIAGNALTATTPTGANNNSYTLDNTAPSSLSTRTLDLLATSDSGSSNTDNLTNDTTPTIRLSSMNGVVMSVGDVIQIIDTSSGNAVVGSYTVVAGDLGGGAWSGTTKDITLTALTDGAHGLKVRIVDVAGNVGTQSSATLTVAEDTTGPTVVISVSDGSGGNREATFTFSEVVTGFTSADVTVTNGTEGALSGGPTVWTQAISGAGTPAPAVTIANNSYTDLAGNLGSGAGPVTIAPAGIAGEPINLALSAPAGHTGDVAVKLTGVPTGWSISGGTDNGDGSWTVVTDDPSSLTVTTAADFAGAMVLPVSMSWTNADGSEGHATLLDNVEAYAPGSPIFALSQDDNLSGSSGADTFVFAQPIAHNQVYGFDVAADRLDLIGFGAGLDFASLQIAGDGQGNAVITLGPDSSITLRGVDAGALGAANFVFDLAPEMSNSGTMMLHDGAMLPLGGFLDNSGSVVLDSHGQTTRLEVLVEHLTLRGGGQVVLSDSPTNLIVGSTPQSRLVNENNTILGAGQLGGGQLMLANAGLILANGLHALLLDSGNNVIDNSGTLAATGAGGMTVTSALDNSGHLWANGGDLRLLGDVTGGGSATIDGDATLAFGGAARLGSVAFHGDGAGTLAVEADDAMSLGTILGLEQEDGLLLSDLIFGADTRLSYSASADGTGGLLTVSDGTQSAALRLLGHYSEGDFQLAGEADGRVKVGYGGAASGTLIGTMEDDDLQGGAGNDILVGRAGSDLLHGSGGADTFAWLQGDLEAGKVTRDYVADFNQGEGDRLDLSDLLDQDGSQTMDSLKSLLSMVQETDGIHLQVQDTTTHQVAQDIVLMNHTFGSLTGDESSTASQVIDYMLSNHRLDIDNP</sequence>
<dbReference type="NCBIfam" id="TIGR03661">
    <property type="entry name" value="T1SS_VCA0849"/>
    <property type="match status" value="2"/>
</dbReference>
<proteinExistence type="predicted"/>
<dbReference type="NCBIfam" id="NF033510">
    <property type="entry name" value="Ca_tandemer"/>
    <property type="match status" value="2"/>
</dbReference>
<dbReference type="Gene3D" id="2.150.10.10">
    <property type="entry name" value="Serralysin-like metalloprotease, C-terminal"/>
    <property type="match status" value="3"/>
</dbReference>
<dbReference type="EMBL" id="JAAIKZ010000033">
    <property type="protein sequence ID" value="NEX76513.1"/>
    <property type="molecule type" value="Genomic_DNA"/>
</dbReference>
<dbReference type="InterPro" id="IPR019960">
    <property type="entry name" value="T1SS_VCA0849"/>
</dbReference>
<dbReference type="Proteomes" id="UP000480681">
    <property type="component" value="Unassembled WGS sequence"/>
</dbReference>
<dbReference type="Pfam" id="PF17803">
    <property type="entry name" value="Cadherin_4"/>
    <property type="match status" value="2"/>
</dbReference>
<dbReference type="InterPro" id="IPR018511">
    <property type="entry name" value="Hemolysin-typ_Ca-bd_CS"/>
</dbReference>
<organism evidence="4 5">
    <name type="scientific">Aeromonas rivipollensis</name>
    <dbReference type="NCBI Taxonomy" id="948519"/>
    <lineage>
        <taxon>Bacteria</taxon>
        <taxon>Pseudomonadati</taxon>
        <taxon>Pseudomonadota</taxon>
        <taxon>Gammaproteobacteria</taxon>
        <taxon>Aeromonadales</taxon>
        <taxon>Aeromonadaceae</taxon>
        <taxon>Aeromonas</taxon>
    </lineage>
</organism>
<dbReference type="GO" id="GO:0005509">
    <property type="term" value="F:calcium ion binding"/>
    <property type="evidence" value="ECO:0007669"/>
    <property type="project" value="InterPro"/>
</dbReference>
<dbReference type="InterPro" id="IPR044016">
    <property type="entry name" value="Big_13"/>
</dbReference>
<dbReference type="Gene3D" id="2.60.40.10">
    <property type="entry name" value="Immunoglobulins"/>
    <property type="match status" value="4"/>
</dbReference>
<protein>
    <submittedName>
        <fullName evidence="4">Type I secretion C-terminal target domain-containing protein</fullName>
    </submittedName>
</protein>
<dbReference type="InterPro" id="IPR011049">
    <property type="entry name" value="Serralysin-like_metalloprot_C"/>
</dbReference>
<evidence type="ECO:0000313" key="4">
    <source>
        <dbReference type="EMBL" id="NEX76513.1"/>
    </source>
</evidence>
<dbReference type="Pfam" id="PF00353">
    <property type="entry name" value="HemolysinCabind"/>
    <property type="match status" value="2"/>
</dbReference>
<dbReference type="GO" id="GO:0007156">
    <property type="term" value="P:homophilic cell adhesion via plasma membrane adhesion molecules"/>
    <property type="evidence" value="ECO:0007669"/>
    <property type="project" value="InterPro"/>
</dbReference>
<evidence type="ECO:0000256" key="2">
    <source>
        <dbReference type="SAM" id="MobiDB-lite"/>
    </source>
</evidence>
<dbReference type="Pfam" id="PF19078">
    <property type="entry name" value="Big_12"/>
    <property type="match status" value="1"/>
</dbReference>
<feature type="compositionally biased region" description="Low complexity" evidence="2">
    <location>
        <begin position="20"/>
        <end position="30"/>
    </location>
</feature>
<dbReference type="InterPro" id="IPR002126">
    <property type="entry name" value="Cadherin-like_dom"/>
</dbReference>
<dbReference type="InterPro" id="IPR001343">
    <property type="entry name" value="Hemolysn_Ca-bd"/>
</dbReference>
<feature type="non-terminal residue" evidence="4">
    <location>
        <position position="1"/>
    </location>
</feature>
<evidence type="ECO:0000256" key="1">
    <source>
        <dbReference type="ARBA" id="ARBA00022837"/>
    </source>
</evidence>
<dbReference type="InterPro" id="IPR044048">
    <property type="entry name" value="Big_12"/>
</dbReference>
<dbReference type="PROSITE" id="PS00330">
    <property type="entry name" value="HEMOLYSIN_CALCIUM"/>
    <property type="match status" value="2"/>
</dbReference>
<feature type="domain" description="Cadherin" evidence="3">
    <location>
        <begin position="167"/>
        <end position="279"/>
    </location>
</feature>
<reference evidence="4 5" key="1">
    <citation type="submission" date="2020-02" db="EMBL/GenBank/DDBJ databases">
        <title>Genome sequencing of Aeromonas rivipollensis.</title>
        <authorList>
            <person name="Fono-Tamo Ubani E.K."/>
            <person name="Lekota K.E."/>
        </authorList>
    </citation>
    <scope>NUCLEOTIDE SEQUENCE [LARGE SCALE GENOMIC DNA]</scope>
    <source>
        <strain evidence="4 5">G87</strain>
    </source>
</reference>
<dbReference type="PRINTS" id="PR00313">
    <property type="entry name" value="CABNDNGRPT"/>
</dbReference>
<dbReference type="SUPFAM" id="SSF51120">
    <property type="entry name" value="beta-Roll"/>
    <property type="match status" value="3"/>
</dbReference>
<feature type="compositionally biased region" description="Low complexity" evidence="2">
    <location>
        <begin position="835"/>
        <end position="850"/>
    </location>
</feature>
<dbReference type="Pfam" id="PF19077">
    <property type="entry name" value="Big_13"/>
    <property type="match status" value="3"/>
</dbReference>
<dbReference type="PROSITE" id="PS50268">
    <property type="entry name" value="CADHERIN_2"/>
    <property type="match status" value="2"/>
</dbReference>
<dbReference type="GO" id="GO:0016020">
    <property type="term" value="C:membrane"/>
    <property type="evidence" value="ECO:0007669"/>
    <property type="project" value="InterPro"/>
</dbReference>
<feature type="region of interest" description="Disordered" evidence="2">
    <location>
        <begin position="826"/>
        <end position="853"/>
    </location>
</feature>
<evidence type="ECO:0000313" key="5">
    <source>
        <dbReference type="Proteomes" id="UP000480681"/>
    </source>
</evidence>